<dbReference type="Proteomes" id="UP000266673">
    <property type="component" value="Unassembled WGS sequence"/>
</dbReference>
<reference evidence="1 2" key="1">
    <citation type="submission" date="2018-06" db="EMBL/GenBank/DDBJ databases">
        <title>Comparative genomics reveals the genomic features of Rhizophagus irregularis, R. cerebriforme, R. diaphanum and Gigaspora rosea, and their symbiotic lifestyle signature.</title>
        <authorList>
            <person name="Morin E."/>
            <person name="San Clemente H."/>
            <person name="Chen E.C.H."/>
            <person name="De La Providencia I."/>
            <person name="Hainaut M."/>
            <person name="Kuo A."/>
            <person name="Kohler A."/>
            <person name="Murat C."/>
            <person name="Tang N."/>
            <person name="Roy S."/>
            <person name="Loubradou J."/>
            <person name="Henrissat B."/>
            <person name="Grigoriev I.V."/>
            <person name="Corradi N."/>
            <person name="Roux C."/>
            <person name="Martin F.M."/>
        </authorList>
    </citation>
    <scope>NUCLEOTIDE SEQUENCE [LARGE SCALE GENOMIC DNA]</scope>
    <source>
        <strain evidence="1 2">DAOM 194757</strain>
    </source>
</reference>
<accession>A0A397UI93</accession>
<gene>
    <name evidence="1" type="ORF">C2G38_2115079</name>
</gene>
<comment type="caution">
    <text evidence="1">The sequence shown here is derived from an EMBL/GenBank/DDBJ whole genome shotgun (WGS) entry which is preliminary data.</text>
</comment>
<evidence type="ECO:0000313" key="2">
    <source>
        <dbReference type="Proteomes" id="UP000266673"/>
    </source>
</evidence>
<dbReference type="EMBL" id="QKWP01001749">
    <property type="protein sequence ID" value="RIB06876.1"/>
    <property type="molecule type" value="Genomic_DNA"/>
</dbReference>
<keyword evidence="2" id="KW-1185">Reference proteome</keyword>
<protein>
    <submittedName>
        <fullName evidence="1">Uncharacterized protein</fullName>
    </submittedName>
</protein>
<proteinExistence type="predicted"/>
<name>A0A397UI93_9GLOM</name>
<dbReference type="AlphaFoldDB" id="A0A397UI93"/>
<evidence type="ECO:0000313" key="1">
    <source>
        <dbReference type="EMBL" id="RIB06876.1"/>
    </source>
</evidence>
<organism evidence="1 2">
    <name type="scientific">Gigaspora rosea</name>
    <dbReference type="NCBI Taxonomy" id="44941"/>
    <lineage>
        <taxon>Eukaryota</taxon>
        <taxon>Fungi</taxon>
        <taxon>Fungi incertae sedis</taxon>
        <taxon>Mucoromycota</taxon>
        <taxon>Glomeromycotina</taxon>
        <taxon>Glomeromycetes</taxon>
        <taxon>Diversisporales</taxon>
        <taxon>Gigasporaceae</taxon>
        <taxon>Gigaspora</taxon>
    </lineage>
</organism>
<sequence length="64" mass="7062">METSSLSKFTSRSTHGQIHAIIRKIEIRFFCPNNTNSSNSVIIGVVDIYFFSLASGLVHVCICA</sequence>